<evidence type="ECO:0000256" key="2">
    <source>
        <dbReference type="SAM" id="Phobius"/>
    </source>
</evidence>
<reference evidence="5" key="1">
    <citation type="submission" date="2023-07" db="EMBL/GenBank/DDBJ databases">
        <title>30 novel species of actinomycetes from the DSMZ collection.</title>
        <authorList>
            <person name="Nouioui I."/>
        </authorList>
    </citation>
    <scope>NUCLEOTIDE SEQUENCE [LARGE SCALE GENOMIC DNA]</scope>
    <source>
        <strain evidence="5">DSM 41886</strain>
    </source>
</reference>
<keyword evidence="2" id="KW-0472">Membrane</keyword>
<evidence type="ECO:0000313" key="5">
    <source>
        <dbReference type="Proteomes" id="UP001183615"/>
    </source>
</evidence>
<feature type="domain" description="DUF8017" evidence="3">
    <location>
        <begin position="120"/>
        <end position="314"/>
    </location>
</feature>
<protein>
    <recommendedName>
        <fullName evidence="3">DUF8017 domain-containing protein</fullName>
    </recommendedName>
</protein>
<sequence>MRPGEQQPGGESWSNPYQQPGYQQNNPYRAEQPGGPWQAAGDTPPPVPPPGGGGGRRRTVIAVAAVVVLVVAGVLGRVFVVAGDDGEPEAGGEQSPSAEETERPAAPDDPRQGVVEQPDPVVAPDWQVQTNEDRNNAFDVPPEDWEIESASTARGYEQEVPGEEPTGEMTIGVMAPAVYLNAYCAEAEYLSDRAMAGTRGGQGYTGTEEAAAADAERFALAAWAGTHEAEVEVGEPEPFESEHGLVGHTVTATVTGLPQGEDSPCGPPAGRVTTVSYLDPDNDLATWVLVADVGVPEALDEETIGQIMNSLRPFPAESD</sequence>
<keyword evidence="2" id="KW-0812">Transmembrane</keyword>
<feature type="compositionally biased region" description="Basic and acidic residues" evidence="1">
    <location>
        <begin position="100"/>
        <end position="111"/>
    </location>
</feature>
<dbReference type="InterPro" id="IPR058330">
    <property type="entry name" value="DUF8017"/>
</dbReference>
<name>A0ABU2SCB5_9ACTN</name>
<evidence type="ECO:0000313" key="4">
    <source>
        <dbReference type="EMBL" id="MDT0446606.1"/>
    </source>
</evidence>
<keyword evidence="2" id="KW-1133">Transmembrane helix</keyword>
<evidence type="ECO:0000256" key="1">
    <source>
        <dbReference type="SAM" id="MobiDB-lite"/>
    </source>
</evidence>
<evidence type="ECO:0000259" key="3">
    <source>
        <dbReference type="Pfam" id="PF26056"/>
    </source>
</evidence>
<dbReference type="Pfam" id="PF26056">
    <property type="entry name" value="DUF8017"/>
    <property type="match status" value="1"/>
</dbReference>
<feature type="region of interest" description="Disordered" evidence="1">
    <location>
        <begin position="84"/>
        <end position="117"/>
    </location>
</feature>
<gene>
    <name evidence="4" type="ORF">RM779_29005</name>
</gene>
<organism evidence="4 5">
    <name type="scientific">Streptomyces johnsoniae</name>
    <dbReference type="NCBI Taxonomy" id="3075532"/>
    <lineage>
        <taxon>Bacteria</taxon>
        <taxon>Bacillati</taxon>
        <taxon>Actinomycetota</taxon>
        <taxon>Actinomycetes</taxon>
        <taxon>Kitasatosporales</taxon>
        <taxon>Streptomycetaceae</taxon>
        <taxon>Streptomyces</taxon>
    </lineage>
</organism>
<feature type="compositionally biased region" description="Low complexity" evidence="1">
    <location>
        <begin position="15"/>
        <end position="28"/>
    </location>
</feature>
<dbReference type="EMBL" id="JAVREV010000021">
    <property type="protein sequence ID" value="MDT0446606.1"/>
    <property type="molecule type" value="Genomic_DNA"/>
</dbReference>
<keyword evidence="5" id="KW-1185">Reference proteome</keyword>
<proteinExistence type="predicted"/>
<feature type="region of interest" description="Disordered" evidence="1">
    <location>
        <begin position="1"/>
        <end position="55"/>
    </location>
</feature>
<dbReference type="Proteomes" id="UP001183615">
    <property type="component" value="Unassembled WGS sequence"/>
</dbReference>
<comment type="caution">
    <text evidence="4">The sequence shown here is derived from an EMBL/GenBank/DDBJ whole genome shotgun (WGS) entry which is preliminary data.</text>
</comment>
<feature type="transmembrane region" description="Helical" evidence="2">
    <location>
        <begin position="60"/>
        <end position="80"/>
    </location>
</feature>
<accession>A0ABU2SCB5</accession>
<dbReference type="RefSeq" id="WP_311620762.1">
    <property type="nucleotide sequence ID" value="NZ_JAVREV010000021.1"/>
</dbReference>